<name>A0A4U9YAY6_STRMT</name>
<evidence type="ECO:0000313" key="2">
    <source>
        <dbReference type="Proteomes" id="UP000387692"/>
    </source>
</evidence>
<dbReference type="Proteomes" id="UP000387692">
    <property type="component" value="Unassembled WGS sequence"/>
</dbReference>
<protein>
    <submittedName>
        <fullName evidence="1">Uncharacterized protein</fullName>
    </submittedName>
</protein>
<dbReference type="RefSeq" id="WP_185952534.1">
    <property type="nucleotide sequence ID" value="NZ_CABEHV010000004.1"/>
</dbReference>
<accession>A0A4U9YAY6</accession>
<sequence length="105" mass="12092">MTYRTCKPPSQSVYSGVCHRLALTSKIAIGFRSGVRHRLALTSKIAIGFRSGVRHRLALMSKITIRLTMSRPLIYTIILTNMSYKRKRKTYFGFIHYKKHTLSSD</sequence>
<evidence type="ECO:0000313" key="1">
    <source>
        <dbReference type="EMBL" id="VTS23399.1"/>
    </source>
</evidence>
<organism evidence="1 2">
    <name type="scientific">Streptococcus mitis</name>
    <dbReference type="NCBI Taxonomy" id="28037"/>
    <lineage>
        <taxon>Bacteria</taxon>
        <taxon>Bacillati</taxon>
        <taxon>Bacillota</taxon>
        <taxon>Bacilli</taxon>
        <taxon>Lactobacillales</taxon>
        <taxon>Streptococcaceae</taxon>
        <taxon>Streptococcus</taxon>
        <taxon>Streptococcus mitis group</taxon>
    </lineage>
</organism>
<gene>
    <name evidence="1" type="ORF">NCTC11189_00520</name>
</gene>
<proteinExistence type="predicted"/>
<dbReference type="EMBL" id="CABEHV010000004">
    <property type="protein sequence ID" value="VTS23399.1"/>
    <property type="molecule type" value="Genomic_DNA"/>
</dbReference>
<dbReference type="AlphaFoldDB" id="A0A4U9YAY6"/>
<reference evidence="1 2" key="1">
    <citation type="submission" date="2019-05" db="EMBL/GenBank/DDBJ databases">
        <authorList>
            <consortium name="Pathogen Informatics"/>
        </authorList>
    </citation>
    <scope>NUCLEOTIDE SEQUENCE [LARGE SCALE GENOMIC DNA]</scope>
    <source>
        <strain evidence="1 2">NCTC11189</strain>
    </source>
</reference>